<evidence type="ECO:0000256" key="1">
    <source>
        <dbReference type="PROSITE-ProRule" id="PRU00169"/>
    </source>
</evidence>
<dbReference type="CDD" id="cd01948">
    <property type="entry name" value="EAL"/>
    <property type="match status" value="1"/>
</dbReference>
<dbReference type="Gene3D" id="3.40.50.2300">
    <property type="match status" value="1"/>
</dbReference>
<evidence type="ECO:0000259" key="4">
    <source>
        <dbReference type="PROSITE" id="PS50887"/>
    </source>
</evidence>
<dbReference type="InterPro" id="IPR000160">
    <property type="entry name" value="GGDEF_dom"/>
</dbReference>
<evidence type="ECO:0000313" key="5">
    <source>
        <dbReference type="EMBL" id="KGP63892.1"/>
    </source>
</evidence>
<dbReference type="GO" id="GO:0000160">
    <property type="term" value="P:phosphorelay signal transduction system"/>
    <property type="evidence" value="ECO:0007669"/>
    <property type="project" value="InterPro"/>
</dbReference>
<dbReference type="STRING" id="1498499.EP47_07070"/>
<feature type="domain" description="Response regulatory" evidence="2">
    <location>
        <begin position="8"/>
        <end position="156"/>
    </location>
</feature>
<dbReference type="Proteomes" id="UP000054422">
    <property type="component" value="Unassembled WGS sequence"/>
</dbReference>
<proteinExistence type="predicted"/>
<dbReference type="SUPFAM" id="SSF55785">
    <property type="entry name" value="PYP-like sensor domain (PAS domain)"/>
    <property type="match status" value="1"/>
</dbReference>
<reference evidence="5 6" key="1">
    <citation type="submission" date="2014-05" db="EMBL/GenBank/DDBJ databases">
        <authorList>
            <person name="Rizzardi K."/>
            <person name="Winiecka-Krusnell J."/>
            <person name="Ramliden M."/>
            <person name="Alm E."/>
            <person name="Andersson S."/>
            <person name="Byfors S."/>
        </authorList>
    </citation>
    <scope>NUCLEOTIDE SEQUENCE [LARGE SCALE GENOMIC DNA]</scope>
    <source>
        <strain evidence="5 6">LEGN</strain>
    </source>
</reference>
<dbReference type="SUPFAM" id="SSF55073">
    <property type="entry name" value="Nucleotide cyclase"/>
    <property type="match status" value="1"/>
</dbReference>
<dbReference type="SUPFAM" id="SSF52172">
    <property type="entry name" value="CheY-like"/>
    <property type="match status" value="1"/>
</dbReference>
<dbReference type="PROSITE" id="PS50887">
    <property type="entry name" value="GGDEF"/>
    <property type="match status" value="1"/>
</dbReference>
<protein>
    <submittedName>
        <fullName evidence="5">Diguanylate cyclase</fullName>
    </submittedName>
</protein>
<feature type="modified residue" description="4-aspartylphosphate" evidence="1">
    <location>
        <position position="87"/>
    </location>
</feature>
<dbReference type="CDD" id="cd01949">
    <property type="entry name" value="GGDEF"/>
    <property type="match status" value="1"/>
</dbReference>
<sequence length="738" mass="84216">MPEVRDLRILIIDDNKKIHEDFLKILSFTESNTPSDIEKKLFGDVAVENKPLLPHFQIGSALQGKEGVEEIKKAIKEGQPYALAFVDIRMPPGWDGIETIQHIWEVDPDIQIVICTAYSDYSWEETIELLGQKENLLILKKPFDSIAVRQLAYALTKKWQLLQQSRSYTRLLEEKVDERTSSLQELLSRTRGTLESSADGIFVLNNDSGVVDYNTKFLDIWNIPQSIIETNKGNLVLDYIAQQAENPIEFTNMIVDLSKKPEAVKVKKFNFKPERIFECYSQPYKIKEEITGRVWSFRDISQRIILERKLEYQALHDSLTGLPNRELMLHKLQHALERAKRQQSLFAIIFFDLNRFKLINDSLGHAAGDELLKLVAKRMEFVLRQTDTLARLGGDEFVLIADSINSELDAGTIANRLMGVFKDTFEICGHSLSVSTSAGVSLYPRDGTTISELLRHADAAMYRAKSLGTSQPHFYTVELGRQIAERLELENDLTNALSNDEFVLYYQPQVDARTKKILSVEALIRWQHPKKGLLLPIHFIPIAEETGLIFSIGDWILKTACEQNKRWQEKGFPKIRVAVSITLKQIKQANFAQKIKSILEETGLKSKYLELELSEKALVRAVDWPENPLADIRAMGVNITLGDFGTGDSSINYLHRIPLNRLKIAQSYIKNINLNNSDEVIIQSIITLARKLNLNIVAEGVETQKQLEFLQSNHCEEIQGTYFSQPITSEEMQNLLNK</sequence>
<dbReference type="OrthoDB" id="9804951at2"/>
<dbReference type="Gene3D" id="3.30.450.20">
    <property type="entry name" value="PAS domain"/>
    <property type="match status" value="1"/>
</dbReference>
<keyword evidence="1" id="KW-0597">Phosphoprotein</keyword>
<dbReference type="InterPro" id="IPR029787">
    <property type="entry name" value="Nucleotide_cyclase"/>
</dbReference>
<accession>A0A0A2ST47</accession>
<feature type="domain" description="GGDEF" evidence="4">
    <location>
        <begin position="344"/>
        <end position="477"/>
    </location>
</feature>
<evidence type="ECO:0000313" key="6">
    <source>
        <dbReference type="Proteomes" id="UP000054422"/>
    </source>
</evidence>
<dbReference type="Gene3D" id="3.30.70.270">
    <property type="match status" value="1"/>
</dbReference>
<organism evidence="5 6">
    <name type="scientific">Legionella norrlandica</name>
    <dbReference type="NCBI Taxonomy" id="1498499"/>
    <lineage>
        <taxon>Bacteria</taxon>
        <taxon>Pseudomonadati</taxon>
        <taxon>Pseudomonadota</taxon>
        <taxon>Gammaproteobacteria</taxon>
        <taxon>Legionellales</taxon>
        <taxon>Legionellaceae</taxon>
        <taxon>Legionella</taxon>
    </lineage>
</organism>
<keyword evidence="6" id="KW-1185">Reference proteome</keyword>
<gene>
    <name evidence="5" type="ORF">EP47_07070</name>
</gene>
<name>A0A0A2ST47_9GAMM</name>
<dbReference type="InterPro" id="IPR011006">
    <property type="entry name" value="CheY-like_superfamily"/>
</dbReference>
<dbReference type="PANTHER" id="PTHR44757">
    <property type="entry name" value="DIGUANYLATE CYCLASE DGCP"/>
    <property type="match status" value="1"/>
</dbReference>
<dbReference type="PROSITE" id="PS50110">
    <property type="entry name" value="RESPONSE_REGULATORY"/>
    <property type="match status" value="1"/>
</dbReference>
<feature type="domain" description="EAL" evidence="3">
    <location>
        <begin position="486"/>
        <end position="738"/>
    </location>
</feature>
<dbReference type="SUPFAM" id="SSF141868">
    <property type="entry name" value="EAL domain-like"/>
    <property type="match status" value="1"/>
</dbReference>
<dbReference type="InterPro" id="IPR001789">
    <property type="entry name" value="Sig_transdc_resp-reg_receiver"/>
</dbReference>
<dbReference type="RefSeq" id="WP_035887641.1">
    <property type="nucleotide sequence ID" value="NZ_JNCF01000008.1"/>
</dbReference>
<dbReference type="InterPro" id="IPR035965">
    <property type="entry name" value="PAS-like_dom_sf"/>
</dbReference>
<dbReference type="InterPro" id="IPR001633">
    <property type="entry name" value="EAL_dom"/>
</dbReference>
<dbReference type="EMBL" id="JNCF01000008">
    <property type="protein sequence ID" value="KGP63892.1"/>
    <property type="molecule type" value="Genomic_DNA"/>
</dbReference>
<dbReference type="InterPro" id="IPR052155">
    <property type="entry name" value="Biofilm_reg_signaling"/>
</dbReference>
<evidence type="ECO:0000259" key="3">
    <source>
        <dbReference type="PROSITE" id="PS50883"/>
    </source>
</evidence>
<dbReference type="AlphaFoldDB" id="A0A0A2ST47"/>
<dbReference type="PROSITE" id="PS50883">
    <property type="entry name" value="EAL"/>
    <property type="match status" value="1"/>
</dbReference>
<dbReference type="SMART" id="SM00052">
    <property type="entry name" value="EAL"/>
    <property type="match status" value="1"/>
</dbReference>
<dbReference type="SMART" id="SM00267">
    <property type="entry name" value="GGDEF"/>
    <property type="match status" value="1"/>
</dbReference>
<dbReference type="Pfam" id="PF00990">
    <property type="entry name" value="GGDEF"/>
    <property type="match status" value="1"/>
</dbReference>
<dbReference type="PANTHER" id="PTHR44757:SF2">
    <property type="entry name" value="BIOFILM ARCHITECTURE MAINTENANCE PROTEIN MBAA"/>
    <property type="match status" value="1"/>
</dbReference>
<dbReference type="InterPro" id="IPR035919">
    <property type="entry name" value="EAL_sf"/>
</dbReference>
<dbReference type="InterPro" id="IPR043128">
    <property type="entry name" value="Rev_trsase/Diguanyl_cyclase"/>
</dbReference>
<comment type="caution">
    <text evidence="5">The sequence shown here is derived from an EMBL/GenBank/DDBJ whole genome shotgun (WGS) entry which is preliminary data.</text>
</comment>
<evidence type="ECO:0000259" key="2">
    <source>
        <dbReference type="PROSITE" id="PS50110"/>
    </source>
</evidence>
<dbReference type="Pfam" id="PF00563">
    <property type="entry name" value="EAL"/>
    <property type="match status" value="1"/>
</dbReference>
<dbReference type="Gene3D" id="3.20.20.450">
    <property type="entry name" value="EAL domain"/>
    <property type="match status" value="1"/>
</dbReference>
<dbReference type="NCBIfam" id="TIGR00254">
    <property type="entry name" value="GGDEF"/>
    <property type="match status" value="1"/>
</dbReference>